<keyword evidence="2" id="KW-1185">Reference proteome</keyword>
<dbReference type="EMBL" id="MPPL01000002">
    <property type="protein sequence ID" value="OKS84510.1"/>
    <property type="molecule type" value="Genomic_DNA"/>
</dbReference>
<dbReference type="Proteomes" id="UP000186720">
    <property type="component" value="Unassembled WGS sequence"/>
</dbReference>
<protein>
    <submittedName>
        <fullName evidence="1">Uncharacterized protein</fullName>
    </submittedName>
</protein>
<organism evidence="1 2">
    <name type="scientific">Mucilaginibacter polytrichastri</name>
    <dbReference type="NCBI Taxonomy" id="1302689"/>
    <lineage>
        <taxon>Bacteria</taxon>
        <taxon>Pseudomonadati</taxon>
        <taxon>Bacteroidota</taxon>
        <taxon>Sphingobacteriia</taxon>
        <taxon>Sphingobacteriales</taxon>
        <taxon>Sphingobacteriaceae</taxon>
        <taxon>Mucilaginibacter</taxon>
    </lineage>
</organism>
<evidence type="ECO:0000313" key="1">
    <source>
        <dbReference type="EMBL" id="OKS84510.1"/>
    </source>
</evidence>
<dbReference type="AlphaFoldDB" id="A0A1Q5ZRW0"/>
<name>A0A1Q5ZRW0_9SPHI</name>
<gene>
    <name evidence="1" type="ORF">RG47T_5200</name>
</gene>
<sequence length="39" mass="4194">MNKITSAGFQLTGNLKRSDFAIGSKFPPPIIADDVDIKS</sequence>
<reference evidence="1 2" key="1">
    <citation type="submission" date="2016-11" db="EMBL/GenBank/DDBJ databases">
        <title>Whole Genome Sequencing of Mucilaginibacter polytrichastri RG4-7(T) isolated from the moss sample.</title>
        <authorList>
            <person name="Li Y."/>
        </authorList>
    </citation>
    <scope>NUCLEOTIDE SEQUENCE [LARGE SCALE GENOMIC DNA]</scope>
    <source>
        <strain evidence="1 2">RG4-7</strain>
    </source>
</reference>
<accession>A0A1Q5ZRW0</accession>
<comment type="caution">
    <text evidence="1">The sequence shown here is derived from an EMBL/GenBank/DDBJ whole genome shotgun (WGS) entry which is preliminary data.</text>
</comment>
<evidence type="ECO:0000313" key="2">
    <source>
        <dbReference type="Proteomes" id="UP000186720"/>
    </source>
</evidence>
<proteinExistence type="predicted"/>